<reference evidence="2" key="2">
    <citation type="submission" date="2023-05" db="EMBL/GenBank/DDBJ databases">
        <authorList>
            <consortium name="Lawrence Berkeley National Laboratory"/>
            <person name="Steindorff A."/>
            <person name="Hensen N."/>
            <person name="Bonometti L."/>
            <person name="Westerberg I."/>
            <person name="Brannstrom I.O."/>
            <person name="Guillou S."/>
            <person name="Cros-Aarteil S."/>
            <person name="Calhoun S."/>
            <person name="Haridas S."/>
            <person name="Kuo A."/>
            <person name="Mondo S."/>
            <person name="Pangilinan J."/>
            <person name="Riley R."/>
            <person name="Labutti K."/>
            <person name="Andreopoulos B."/>
            <person name="Lipzen A."/>
            <person name="Chen C."/>
            <person name="Yanf M."/>
            <person name="Daum C."/>
            <person name="Ng V."/>
            <person name="Clum A."/>
            <person name="Ohm R."/>
            <person name="Martin F."/>
            <person name="Silar P."/>
            <person name="Natvig D."/>
            <person name="Lalanne C."/>
            <person name="Gautier V."/>
            <person name="Ament-Velasquez S.L."/>
            <person name="Kruys A."/>
            <person name="Hutchinson M.I."/>
            <person name="Powell A.J."/>
            <person name="Barry K."/>
            <person name="Miller A.N."/>
            <person name="Grigoriev I.V."/>
            <person name="Debuchy R."/>
            <person name="Gladieux P."/>
            <person name="Thoren M.H."/>
            <person name="Johannesson H."/>
        </authorList>
    </citation>
    <scope>NUCLEOTIDE SEQUENCE</scope>
    <source>
        <strain evidence="2">PSN293</strain>
    </source>
</reference>
<evidence type="ECO:0000256" key="1">
    <source>
        <dbReference type="SAM" id="MobiDB-lite"/>
    </source>
</evidence>
<feature type="compositionally biased region" description="Basic and acidic residues" evidence="1">
    <location>
        <begin position="36"/>
        <end position="56"/>
    </location>
</feature>
<gene>
    <name evidence="2" type="ORF">QBC37DRAFT_391990</name>
</gene>
<feature type="region of interest" description="Disordered" evidence="1">
    <location>
        <begin position="1"/>
        <end position="56"/>
    </location>
</feature>
<dbReference type="AlphaFoldDB" id="A0AAN6XZL1"/>
<feature type="compositionally biased region" description="Polar residues" evidence="1">
    <location>
        <begin position="1"/>
        <end position="34"/>
    </location>
</feature>
<evidence type="ECO:0000313" key="2">
    <source>
        <dbReference type="EMBL" id="KAK4208505.1"/>
    </source>
</evidence>
<sequence>MPASEIDNQSNSSGELSRGQSPVPNTDGSSSASSPPEERKQPWRDLPEFKSAEDNVHVSKVRDMRLFGNHVNAHS</sequence>
<dbReference type="EMBL" id="MU858241">
    <property type="protein sequence ID" value="KAK4208505.1"/>
    <property type="molecule type" value="Genomic_DNA"/>
</dbReference>
<keyword evidence="3" id="KW-1185">Reference proteome</keyword>
<evidence type="ECO:0000313" key="3">
    <source>
        <dbReference type="Proteomes" id="UP001301769"/>
    </source>
</evidence>
<protein>
    <submittedName>
        <fullName evidence="2">Uncharacterized protein</fullName>
    </submittedName>
</protein>
<reference evidence="2" key="1">
    <citation type="journal article" date="2023" name="Mol. Phylogenet. Evol.">
        <title>Genome-scale phylogeny and comparative genomics of the fungal order Sordariales.</title>
        <authorList>
            <person name="Hensen N."/>
            <person name="Bonometti L."/>
            <person name="Westerberg I."/>
            <person name="Brannstrom I.O."/>
            <person name="Guillou S."/>
            <person name="Cros-Aarteil S."/>
            <person name="Calhoun S."/>
            <person name="Haridas S."/>
            <person name="Kuo A."/>
            <person name="Mondo S."/>
            <person name="Pangilinan J."/>
            <person name="Riley R."/>
            <person name="LaButti K."/>
            <person name="Andreopoulos B."/>
            <person name="Lipzen A."/>
            <person name="Chen C."/>
            <person name="Yan M."/>
            <person name="Daum C."/>
            <person name="Ng V."/>
            <person name="Clum A."/>
            <person name="Steindorff A."/>
            <person name="Ohm R.A."/>
            <person name="Martin F."/>
            <person name="Silar P."/>
            <person name="Natvig D.O."/>
            <person name="Lalanne C."/>
            <person name="Gautier V."/>
            <person name="Ament-Velasquez S.L."/>
            <person name="Kruys A."/>
            <person name="Hutchinson M.I."/>
            <person name="Powell A.J."/>
            <person name="Barry K."/>
            <person name="Miller A.N."/>
            <person name="Grigoriev I.V."/>
            <person name="Debuchy R."/>
            <person name="Gladieux P."/>
            <person name="Hiltunen Thoren M."/>
            <person name="Johannesson H."/>
        </authorList>
    </citation>
    <scope>NUCLEOTIDE SEQUENCE</scope>
    <source>
        <strain evidence="2">PSN293</strain>
    </source>
</reference>
<accession>A0AAN6XZL1</accession>
<name>A0AAN6XZL1_9PEZI</name>
<dbReference type="Proteomes" id="UP001301769">
    <property type="component" value="Unassembled WGS sequence"/>
</dbReference>
<proteinExistence type="predicted"/>
<comment type="caution">
    <text evidence="2">The sequence shown here is derived from an EMBL/GenBank/DDBJ whole genome shotgun (WGS) entry which is preliminary data.</text>
</comment>
<organism evidence="2 3">
    <name type="scientific">Rhypophila decipiens</name>
    <dbReference type="NCBI Taxonomy" id="261697"/>
    <lineage>
        <taxon>Eukaryota</taxon>
        <taxon>Fungi</taxon>
        <taxon>Dikarya</taxon>
        <taxon>Ascomycota</taxon>
        <taxon>Pezizomycotina</taxon>
        <taxon>Sordariomycetes</taxon>
        <taxon>Sordariomycetidae</taxon>
        <taxon>Sordariales</taxon>
        <taxon>Naviculisporaceae</taxon>
        <taxon>Rhypophila</taxon>
    </lineage>
</organism>